<dbReference type="InterPro" id="IPR022761">
    <property type="entry name" value="Fumarate_lyase_N"/>
</dbReference>
<evidence type="ECO:0000313" key="7">
    <source>
        <dbReference type="EMBL" id="QCK16306.1"/>
    </source>
</evidence>
<dbReference type="EC" id="4.3.2.1" evidence="3 5"/>
<organism evidence="7 8">
    <name type="scientific">Mangrovivirga cuniculi</name>
    <dbReference type="NCBI Taxonomy" id="2715131"/>
    <lineage>
        <taxon>Bacteria</taxon>
        <taxon>Pseudomonadati</taxon>
        <taxon>Bacteroidota</taxon>
        <taxon>Cytophagia</taxon>
        <taxon>Cytophagales</taxon>
        <taxon>Mangrovivirgaceae</taxon>
        <taxon>Mangrovivirga</taxon>
    </lineage>
</organism>
<dbReference type="PRINTS" id="PR00145">
    <property type="entry name" value="ARGSUCLYASE"/>
</dbReference>
<sequence length="430" mass="48049">MNSKNKLWSKGKPLSEKIEAFTIGRDLEFDKILAKYDVIGSKAHAKMLAQTGLIYKKEGDDLVKELDEIFKTVTREDFEIPAGFEDIHSWVEAELTAKLGDTGKKIHTARSRNDQVLTDLHLYCKESLSELIDQVKNIALLLLKQGQKYNDTIIPGYTHLQVAMPSSGGMWFSAYAEALADDLIILKAAYEVADQNPLGSAAGYGSSFPIDRQITTDEMGFASMKVNSFAAQLNRGKLEKTITNAISSVAQTLGRFAMDVCLYNSQNFGFLTLPDELTTGSSIMPHKKNPDVFELIRGKCNLLQGIPFQVTSLMNNLPGGYHREFQLLKELLFPAFTDINSILDILEFAVPQIKLQGPDTEEEKYKLMYTVEAVNAEVLKGKPFREAYRIVGEKVESGEFKVKPGEQKYTHIGSIGNPGFEEIQKKIDRI</sequence>
<dbReference type="PANTHER" id="PTHR43814">
    <property type="entry name" value="ARGININOSUCCINATE LYASE"/>
    <property type="match status" value="1"/>
</dbReference>
<evidence type="ECO:0000256" key="4">
    <source>
        <dbReference type="ARBA" id="ARBA00022571"/>
    </source>
</evidence>
<dbReference type="SUPFAM" id="SSF48557">
    <property type="entry name" value="L-aspartase-like"/>
    <property type="match status" value="1"/>
</dbReference>
<dbReference type="InterPro" id="IPR024083">
    <property type="entry name" value="Fumarase/histidase_N"/>
</dbReference>
<keyword evidence="5" id="KW-0028">Amino-acid biosynthesis</keyword>
<keyword evidence="4 5" id="KW-0055">Arginine biosynthesis</keyword>
<evidence type="ECO:0000313" key="8">
    <source>
        <dbReference type="Proteomes" id="UP000298616"/>
    </source>
</evidence>
<evidence type="ECO:0000256" key="5">
    <source>
        <dbReference type="HAMAP-Rule" id="MF_00006"/>
    </source>
</evidence>
<dbReference type="Gene3D" id="1.10.40.30">
    <property type="entry name" value="Fumarase/aspartase (C-terminal domain)"/>
    <property type="match status" value="1"/>
</dbReference>
<dbReference type="Gene3D" id="1.20.200.10">
    <property type="entry name" value="Fumarase/aspartase (Central domain)"/>
    <property type="match status" value="1"/>
</dbReference>
<keyword evidence="5 7" id="KW-0456">Lyase</keyword>
<accession>A0A4D7JVW2</accession>
<comment type="pathway">
    <text evidence="2 5">Amino-acid biosynthesis; L-arginine biosynthesis; L-arginine from L-ornithine and carbamoyl phosphate: step 3/3.</text>
</comment>
<evidence type="ECO:0000259" key="6">
    <source>
        <dbReference type="Pfam" id="PF00206"/>
    </source>
</evidence>
<evidence type="ECO:0000256" key="1">
    <source>
        <dbReference type="ARBA" id="ARBA00000985"/>
    </source>
</evidence>
<dbReference type="EMBL" id="CP028923">
    <property type="protein sequence ID" value="QCK16306.1"/>
    <property type="molecule type" value="Genomic_DNA"/>
</dbReference>
<keyword evidence="8" id="KW-1185">Reference proteome</keyword>
<dbReference type="OrthoDB" id="9769623at2"/>
<dbReference type="AlphaFoldDB" id="A0A4D7JVW2"/>
<proteinExistence type="inferred from homology"/>
<dbReference type="CDD" id="cd01359">
    <property type="entry name" value="Argininosuccinate_lyase"/>
    <property type="match status" value="1"/>
</dbReference>
<dbReference type="InterPro" id="IPR000362">
    <property type="entry name" value="Fumarate_lyase_fam"/>
</dbReference>
<dbReference type="UniPathway" id="UPA00068">
    <property type="reaction ID" value="UER00114"/>
</dbReference>
<gene>
    <name evidence="5 7" type="primary">argH</name>
    <name evidence="7" type="ORF">DCC35_16960</name>
</gene>
<dbReference type="KEGG" id="fpf:DCC35_16960"/>
<name>A0A4D7JVW2_9BACT</name>
<protein>
    <recommendedName>
        <fullName evidence="3 5">Argininosuccinate lyase</fullName>
        <shortName evidence="5">ASAL</shortName>
        <ecNumber evidence="3 5">4.3.2.1</ecNumber>
    </recommendedName>
    <alternativeName>
        <fullName evidence="5">Arginosuccinase</fullName>
    </alternativeName>
</protein>
<dbReference type="RefSeq" id="WP_137091897.1">
    <property type="nucleotide sequence ID" value="NZ_CP028923.1"/>
</dbReference>
<feature type="domain" description="Fumarate lyase N-terminal" evidence="6">
    <location>
        <begin position="26"/>
        <end position="302"/>
    </location>
</feature>
<dbReference type="GO" id="GO:0042450">
    <property type="term" value="P:L-arginine biosynthetic process via ornithine"/>
    <property type="evidence" value="ECO:0007669"/>
    <property type="project" value="UniProtKB-UniRule"/>
</dbReference>
<comment type="subcellular location">
    <subcellularLocation>
        <location evidence="5">Cytoplasm</location>
    </subcellularLocation>
</comment>
<dbReference type="Proteomes" id="UP000298616">
    <property type="component" value="Chromosome"/>
</dbReference>
<dbReference type="PROSITE" id="PS00163">
    <property type="entry name" value="FUMARATE_LYASES"/>
    <property type="match status" value="1"/>
</dbReference>
<dbReference type="InterPro" id="IPR009049">
    <property type="entry name" value="Argininosuccinate_lyase"/>
</dbReference>
<reference evidence="7 8" key="1">
    <citation type="submission" date="2018-04" db="EMBL/GenBank/DDBJ databases">
        <title>Complete genome uncultured novel isolate.</title>
        <authorList>
            <person name="Merlino G."/>
        </authorList>
    </citation>
    <scope>NUCLEOTIDE SEQUENCE [LARGE SCALE GENOMIC DNA]</scope>
    <source>
        <strain evidence="8">R1DC9</strain>
    </source>
</reference>
<dbReference type="NCBIfam" id="TIGR00838">
    <property type="entry name" value="argH"/>
    <property type="match status" value="1"/>
</dbReference>
<keyword evidence="5" id="KW-0963">Cytoplasm</keyword>
<evidence type="ECO:0000256" key="2">
    <source>
        <dbReference type="ARBA" id="ARBA00004941"/>
    </source>
</evidence>
<dbReference type="PANTHER" id="PTHR43814:SF1">
    <property type="entry name" value="ARGININOSUCCINATE LYASE"/>
    <property type="match status" value="1"/>
</dbReference>
<evidence type="ECO:0000256" key="3">
    <source>
        <dbReference type="ARBA" id="ARBA00012338"/>
    </source>
</evidence>
<dbReference type="PRINTS" id="PR00149">
    <property type="entry name" value="FUMRATELYASE"/>
</dbReference>
<comment type="catalytic activity">
    <reaction evidence="1 5">
        <text>2-(N(omega)-L-arginino)succinate = fumarate + L-arginine</text>
        <dbReference type="Rhea" id="RHEA:24020"/>
        <dbReference type="ChEBI" id="CHEBI:29806"/>
        <dbReference type="ChEBI" id="CHEBI:32682"/>
        <dbReference type="ChEBI" id="CHEBI:57472"/>
        <dbReference type="EC" id="4.3.2.1"/>
    </reaction>
</comment>
<dbReference type="Gene3D" id="1.10.275.10">
    <property type="entry name" value="Fumarase/aspartase (N-terminal domain)"/>
    <property type="match status" value="1"/>
</dbReference>
<comment type="similarity">
    <text evidence="5">Belongs to the lyase 1 family. Argininosuccinate lyase subfamily.</text>
</comment>
<dbReference type="HAMAP" id="MF_00006">
    <property type="entry name" value="Arg_succ_lyase"/>
    <property type="match status" value="1"/>
</dbReference>
<dbReference type="Pfam" id="PF00206">
    <property type="entry name" value="Lyase_1"/>
    <property type="match status" value="1"/>
</dbReference>
<dbReference type="GO" id="GO:0005829">
    <property type="term" value="C:cytosol"/>
    <property type="evidence" value="ECO:0007669"/>
    <property type="project" value="TreeGrafter"/>
</dbReference>
<dbReference type="GO" id="GO:0004056">
    <property type="term" value="F:argininosuccinate lyase activity"/>
    <property type="evidence" value="ECO:0007669"/>
    <property type="project" value="UniProtKB-UniRule"/>
</dbReference>
<dbReference type="InterPro" id="IPR020557">
    <property type="entry name" value="Fumarate_lyase_CS"/>
</dbReference>
<dbReference type="InterPro" id="IPR008948">
    <property type="entry name" value="L-Aspartase-like"/>
</dbReference>